<evidence type="ECO:0000313" key="2">
    <source>
        <dbReference type="Proteomes" id="UP001649230"/>
    </source>
</evidence>
<protein>
    <submittedName>
        <fullName evidence="1">Uncharacterized protein</fullName>
    </submittedName>
</protein>
<sequence length="158" mass="17385">MMKRSRDGLHKLLIMMLLLSMVFSNFAFVSAVYASDTSSSRQVDVWDFGGVKVPSTDPLYNLSTNHITSSLLDASPSLFTTYNTNWVLANSQTIPFGDLSIITGSNDRLYYYEEGTTNVGTYNYGASLWGNASKSYDDAYNASGAYYCNGTGGHQEDI</sequence>
<gene>
    <name evidence="1" type="ORF">L0M14_23965</name>
</gene>
<dbReference type="RefSeq" id="WP_235118997.1">
    <property type="nucleotide sequence ID" value="NZ_CP090978.1"/>
</dbReference>
<reference evidence="1 2" key="1">
    <citation type="journal article" date="2024" name="Int. J. Syst. Evol. Microbiol.">
        <title>Paenibacillus hexagrammi sp. nov., a novel bacterium isolated from the gut content of Hexagrammos agrammus.</title>
        <authorList>
            <person name="Jung H.K."/>
            <person name="Kim D.G."/>
            <person name="Zin H."/>
            <person name="Park J."/>
            <person name="Jung H."/>
            <person name="Kim Y.O."/>
            <person name="Kong H.J."/>
            <person name="Kim J.W."/>
            <person name="Kim Y.S."/>
        </authorList>
    </citation>
    <scope>NUCLEOTIDE SEQUENCE [LARGE SCALE GENOMIC DNA]</scope>
    <source>
        <strain evidence="1 2">YPD9-1</strain>
    </source>
</reference>
<evidence type="ECO:0000313" key="1">
    <source>
        <dbReference type="EMBL" id="UJF32649.1"/>
    </source>
</evidence>
<name>A0ABY3SHG0_9BACL</name>
<accession>A0ABY3SHG0</accession>
<dbReference type="EMBL" id="CP090978">
    <property type="protein sequence ID" value="UJF32649.1"/>
    <property type="molecule type" value="Genomic_DNA"/>
</dbReference>
<proteinExistence type="predicted"/>
<organism evidence="1 2">
    <name type="scientific">Paenibacillus hexagrammi</name>
    <dbReference type="NCBI Taxonomy" id="2908839"/>
    <lineage>
        <taxon>Bacteria</taxon>
        <taxon>Bacillati</taxon>
        <taxon>Bacillota</taxon>
        <taxon>Bacilli</taxon>
        <taxon>Bacillales</taxon>
        <taxon>Paenibacillaceae</taxon>
        <taxon>Paenibacillus</taxon>
    </lineage>
</organism>
<keyword evidence="2" id="KW-1185">Reference proteome</keyword>
<dbReference type="Proteomes" id="UP001649230">
    <property type="component" value="Chromosome"/>
</dbReference>